<evidence type="ECO:0000256" key="1">
    <source>
        <dbReference type="SAM" id="MobiDB-lite"/>
    </source>
</evidence>
<dbReference type="AlphaFoldDB" id="A0A0E9UDB0"/>
<organism evidence="2">
    <name type="scientific">Anguilla anguilla</name>
    <name type="common">European freshwater eel</name>
    <name type="synonym">Muraena anguilla</name>
    <dbReference type="NCBI Taxonomy" id="7936"/>
    <lineage>
        <taxon>Eukaryota</taxon>
        <taxon>Metazoa</taxon>
        <taxon>Chordata</taxon>
        <taxon>Craniata</taxon>
        <taxon>Vertebrata</taxon>
        <taxon>Euteleostomi</taxon>
        <taxon>Actinopterygii</taxon>
        <taxon>Neopterygii</taxon>
        <taxon>Teleostei</taxon>
        <taxon>Anguilliformes</taxon>
        <taxon>Anguillidae</taxon>
        <taxon>Anguilla</taxon>
    </lineage>
</organism>
<reference evidence="2" key="1">
    <citation type="submission" date="2014-11" db="EMBL/GenBank/DDBJ databases">
        <authorList>
            <person name="Amaro Gonzalez C."/>
        </authorList>
    </citation>
    <scope>NUCLEOTIDE SEQUENCE</scope>
</reference>
<feature type="region of interest" description="Disordered" evidence="1">
    <location>
        <begin position="1"/>
        <end position="21"/>
    </location>
</feature>
<protein>
    <submittedName>
        <fullName evidence="2">Uncharacterized protein</fullName>
    </submittedName>
</protein>
<name>A0A0E9UDB0_ANGAN</name>
<reference evidence="2" key="2">
    <citation type="journal article" date="2015" name="Fish Shellfish Immunol.">
        <title>Early steps in the European eel (Anguilla anguilla)-Vibrio vulnificus interaction in the gills: Role of the RtxA13 toxin.</title>
        <authorList>
            <person name="Callol A."/>
            <person name="Pajuelo D."/>
            <person name="Ebbesson L."/>
            <person name="Teles M."/>
            <person name="MacKenzie S."/>
            <person name="Amaro C."/>
        </authorList>
    </citation>
    <scope>NUCLEOTIDE SEQUENCE</scope>
</reference>
<proteinExistence type="predicted"/>
<evidence type="ECO:0000313" key="2">
    <source>
        <dbReference type="EMBL" id="JAH62953.1"/>
    </source>
</evidence>
<accession>A0A0E9UDB0</accession>
<dbReference type="EMBL" id="GBXM01045624">
    <property type="protein sequence ID" value="JAH62953.1"/>
    <property type="molecule type" value="Transcribed_RNA"/>
</dbReference>
<sequence>MTNGSKVMKYQTSTNQEGGRG</sequence>